<dbReference type="EMBL" id="FNDK01000001">
    <property type="protein sequence ID" value="SDH07978.1"/>
    <property type="molecule type" value="Genomic_DNA"/>
</dbReference>
<accession>A0A1G7ZH00</accession>
<dbReference type="AlphaFoldDB" id="A0A1G7ZH00"/>
<name>A0A1G7ZH00_9BACI</name>
<organism evidence="1 2">
    <name type="scientific">Alteribacillus persepolensis</name>
    <dbReference type="NCBI Taxonomy" id="568899"/>
    <lineage>
        <taxon>Bacteria</taxon>
        <taxon>Bacillati</taxon>
        <taxon>Bacillota</taxon>
        <taxon>Bacilli</taxon>
        <taxon>Bacillales</taxon>
        <taxon>Bacillaceae</taxon>
        <taxon>Alteribacillus</taxon>
    </lineage>
</organism>
<sequence length="254" mass="29702">MVLHVMMGWFGGAVLRKVLLLSCVSCLLMLTGCMFPDERRAENQVPYETQLTSVQQAVDQYQSDHNVLPIRTKDQDTPIYQKYVVDFNELMPRYLQEPPGNSFENGGFYQYVLINPEDEPEVKVIDLRIMREIQELQRAVQSYISEHGFTPVKEPIGPNVYSIDMEKLDYHRDPQVESPYNDTYLPLIMDEHGNIFIDYSIDLNIFLREYDHSYRPGDDIRNILTEHSPIVPAYSVPYTIDENHEPVFKQKMEE</sequence>
<evidence type="ECO:0000313" key="1">
    <source>
        <dbReference type="EMBL" id="SDH07978.1"/>
    </source>
</evidence>
<reference evidence="1 2" key="1">
    <citation type="submission" date="2016-10" db="EMBL/GenBank/DDBJ databases">
        <authorList>
            <person name="de Groot N.N."/>
        </authorList>
    </citation>
    <scope>NUCLEOTIDE SEQUENCE [LARGE SCALE GENOMIC DNA]</scope>
    <source>
        <strain evidence="1 2">DSM 21632</strain>
    </source>
</reference>
<protein>
    <recommendedName>
        <fullName evidence="3">ABC transporter periplasmic binding protein yphF</fullName>
    </recommendedName>
</protein>
<keyword evidence="2" id="KW-1185">Reference proteome</keyword>
<dbReference type="STRING" id="568899.SAMN05192534_101541"/>
<dbReference type="Proteomes" id="UP000199163">
    <property type="component" value="Unassembled WGS sequence"/>
</dbReference>
<proteinExistence type="predicted"/>
<gene>
    <name evidence="1" type="ORF">SAMN05192534_101541</name>
</gene>
<evidence type="ECO:0008006" key="3">
    <source>
        <dbReference type="Google" id="ProtNLM"/>
    </source>
</evidence>
<evidence type="ECO:0000313" key="2">
    <source>
        <dbReference type="Proteomes" id="UP000199163"/>
    </source>
</evidence>